<keyword evidence="4" id="KW-0969">Cilium</keyword>
<accession>A0A0W8G9Q1</accession>
<dbReference type="GO" id="GO:0071973">
    <property type="term" value="P:bacterial-type flagellum-dependent cell motility"/>
    <property type="evidence" value="ECO:0007669"/>
    <property type="project" value="InterPro"/>
</dbReference>
<evidence type="ECO:0000256" key="3">
    <source>
        <dbReference type="ARBA" id="ARBA00023143"/>
    </source>
</evidence>
<sequence>MKSLFPDNVGLVGKVLDLHLERQNVVMSNLANMDIPAYKARKLDFEGELQKALDRDGKGRMTRTASGHIPAAFDASNFEGELSKKWKPKVVAGLDAVDMDKEMAVMAKNTLMYNALSDIARRSFEGMQKIISEGGK</sequence>
<dbReference type="NCBIfam" id="TIGR01396">
    <property type="entry name" value="FlgB"/>
    <property type="match status" value="1"/>
</dbReference>
<dbReference type="GO" id="GO:0030694">
    <property type="term" value="C:bacterial-type flagellum basal body, rod"/>
    <property type="evidence" value="ECO:0007669"/>
    <property type="project" value="InterPro"/>
</dbReference>
<protein>
    <submittedName>
        <fullName evidence="4">Flagellar basal-body rod protein flgb</fullName>
    </submittedName>
</protein>
<proteinExistence type="inferred from homology"/>
<keyword evidence="4" id="KW-0966">Cell projection</keyword>
<evidence type="ECO:0000256" key="1">
    <source>
        <dbReference type="ARBA" id="ARBA00004117"/>
    </source>
</evidence>
<dbReference type="NCBIfam" id="NF009264">
    <property type="entry name" value="PRK12621.1"/>
    <property type="match status" value="1"/>
</dbReference>
<keyword evidence="4" id="KW-0282">Flagellum</keyword>
<dbReference type="AlphaFoldDB" id="A0A0W8G9Q1"/>
<evidence type="ECO:0000313" key="4">
    <source>
        <dbReference type="EMBL" id="KUG29856.1"/>
    </source>
</evidence>
<organism evidence="4">
    <name type="scientific">hydrocarbon metagenome</name>
    <dbReference type="NCBI Taxonomy" id="938273"/>
    <lineage>
        <taxon>unclassified sequences</taxon>
        <taxon>metagenomes</taxon>
        <taxon>ecological metagenomes</taxon>
    </lineage>
</organism>
<evidence type="ECO:0000256" key="2">
    <source>
        <dbReference type="ARBA" id="ARBA00009677"/>
    </source>
</evidence>
<comment type="subcellular location">
    <subcellularLocation>
        <location evidence="1">Bacterial flagellum basal body</location>
    </subcellularLocation>
</comment>
<name>A0A0W8G9Q1_9ZZZZ</name>
<comment type="similarity">
    <text evidence="2">Belongs to the flagella basal body rod proteins family.</text>
</comment>
<keyword evidence="3" id="KW-0975">Bacterial flagellum</keyword>
<dbReference type="PIRSF" id="PIRSF002889">
    <property type="entry name" value="Rod_FlgB"/>
    <property type="match status" value="1"/>
</dbReference>
<comment type="caution">
    <text evidence="4">The sequence shown here is derived from an EMBL/GenBank/DDBJ whole genome shotgun (WGS) entry which is preliminary data.</text>
</comment>
<reference evidence="4" key="1">
    <citation type="journal article" date="2015" name="Proc. Natl. Acad. Sci. U.S.A.">
        <title>Networks of energetic and metabolic interactions define dynamics in microbial communities.</title>
        <authorList>
            <person name="Embree M."/>
            <person name="Liu J.K."/>
            <person name="Al-Bassam M.M."/>
            <person name="Zengler K."/>
        </authorList>
    </citation>
    <scope>NUCLEOTIDE SEQUENCE</scope>
</reference>
<gene>
    <name evidence="4" type="ORF">ASZ90_000252</name>
</gene>
<dbReference type="InterPro" id="IPR006300">
    <property type="entry name" value="FlgB"/>
</dbReference>
<dbReference type="EMBL" id="LNQE01000028">
    <property type="protein sequence ID" value="KUG29856.1"/>
    <property type="molecule type" value="Genomic_DNA"/>
</dbReference>